<dbReference type="PANTHER" id="PTHR33112:SF1">
    <property type="entry name" value="HETEROKARYON INCOMPATIBILITY DOMAIN-CONTAINING PROTEIN"/>
    <property type="match status" value="1"/>
</dbReference>
<dbReference type="Proteomes" id="UP001521116">
    <property type="component" value="Unassembled WGS sequence"/>
</dbReference>
<evidence type="ECO:0000313" key="2">
    <source>
        <dbReference type="EMBL" id="KAL1629091.1"/>
    </source>
</evidence>
<name>A0ABR3SU01_9PEZI</name>
<evidence type="ECO:0000259" key="1">
    <source>
        <dbReference type="Pfam" id="PF06985"/>
    </source>
</evidence>
<dbReference type="EMBL" id="JAJVDC020000058">
    <property type="protein sequence ID" value="KAL1629091.1"/>
    <property type="molecule type" value="Genomic_DNA"/>
</dbReference>
<comment type="caution">
    <text evidence="2">The sequence shown here is derived from an EMBL/GenBank/DDBJ whole genome shotgun (WGS) entry which is preliminary data.</text>
</comment>
<feature type="domain" description="Heterokaryon incompatibility" evidence="1">
    <location>
        <begin position="204"/>
        <end position="350"/>
    </location>
</feature>
<organism evidence="2 3">
    <name type="scientific">Neofusicoccum ribis</name>
    <dbReference type="NCBI Taxonomy" id="45134"/>
    <lineage>
        <taxon>Eukaryota</taxon>
        <taxon>Fungi</taxon>
        <taxon>Dikarya</taxon>
        <taxon>Ascomycota</taxon>
        <taxon>Pezizomycotina</taxon>
        <taxon>Dothideomycetes</taxon>
        <taxon>Dothideomycetes incertae sedis</taxon>
        <taxon>Botryosphaeriales</taxon>
        <taxon>Botryosphaeriaceae</taxon>
        <taxon>Neofusicoccum</taxon>
    </lineage>
</organism>
<dbReference type="Pfam" id="PF06985">
    <property type="entry name" value="HET"/>
    <property type="match status" value="1"/>
</dbReference>
<reference evidence="2 3" key="1">
    <citation type="submission" date="2024-02" db="EMBL/GenBank/DDBJ databases">
        <title>De novo assembly and annotation of 12 fungi associated with fruit tree decline syndrome in Ontario, Canada.</title>
        <authorList>
            <person name="Sulman M."/>
            <person name="Ellouze W."/>
            <person name="Ilyukhin E."/>
        </authorList>
    </citation>
    <scope>NUCLEOTIDE SEQUENCE [LARGE SCALE GENOMIC DNA]</scope>
    <source>
        <strain evidence="2 3">M1-105</strain>
    </source>
</reference>
<proteinExistence type="predicted"/>
<sequence length="449" mass="50862">MSAQTYFENISTGIARTDTLPTAMVPSQSPRADSVDISTLDISSIVSPAIESQKPRTRSIPSNTGISEIGLHFSEDDGKYSFKILGTKDETTFYVSRKQDKQLGPEVDWDLVNKWPLADSEEDKQQRVEDLFEDLLDALRDPTTHGEKVGPNVTVLDIRRPLKKRRLSPRTPRASGERTMPPRPIRVIDVRKNCIVSPARPVNYVALSYVWGKSPEKELYAEDENIHRLDQPGGLVEAQLPPTIRDAMTVCRRLNQDYLWVDRFCILQNTICPNLEQINQMDSIYKSAVFTIVALSSDSSQSGLAGVSQKREKRLSMLEWQGSFITEPFPSLAEIIENSVWATRGWTFQEQLCSQNLLYFGDHGVYLSIGDEEKSERLSANFMSGGANFRFPESVQEYCKRKITIPSDILRAFTGVMNLRYQDHHYFGSPTKGEDQRCCVLKLVMVFDS</sequence>
<dbReference type="InterPro" id="IPR010730">
    <property type="entry name" value="HET"/>
</dbReference>
<accession>A0ABR3SU01</accession>
<protein>
    <recommendedName>
        <fullName evidence="1">Heterokaryon incompatibility domain-containing protein</fullName>
    </recommendedName>
</protein>
<evidence type="ECO:0000313" key="3">
    <source>
        <dbReference type="Proteomes" id="UP001521116"/>
    </source>
</evidence>
<gene>
    <name evidence="2" type="ORF">SLS56_005645</name>
</gene>
<keyword evidence="3" id="KW-1185">Reference proteome</keyword>
<dbReference type="PANTHER" id="PTHR33112">
    <property type="entry name" value="DOMAIN PROTEIN, PUTATIVE-RELATED"/>
    <property type="match status" value="1"/>
</dbReference>